<name>A0AAD9RB28_9HYME</name>
<evidence type="ECO:0000313" key="4">
    <source>
        <dbReference type="Proteomes" id="UP001258017"/>
    </source>
</evidence>
<dbReference type="Pfam" id="PF13843">
    <property type="entry name" value="DDE_Tnp_1_7"/>
    <property type="match status" value="1"/>
</dbReference>
<dbReference type="PANTHER" id="PTHR46599">
    <property type="entry name" value="PIGGYBAC TRANSPOSABLE ELEMENT-DERIVED PROTEIN 4"/>
    <property type="match status" value="1"/>
</dbReference>
<protein>
    <recommendedName>
        <fullName evidence="5">PiggyBac transposable element-derived protein 4</fullName>
    </recommendedName>
</protein>
<dbReference type="PANTHER" id="PTHR46599:SF3">
    <property type="entry name" value="PIGGYBAC TRANSPOSABLE ELEMENT-DERIVED PROTEIN 4"/>
    <property type="match status" value="1"/>
</dbReference>
<dbReference type="InterPro" id="IPR029526">
    <property type="entry name" value="PGBD"/>
</dbReference>
<feature type="domain" description="PiggyBac transposable element-derived protein 4 C-terminal zinc-finger" evidence="1">
    <location>
        <begin position="519"/>
        <end position="557"/>
    </location>
</feature>
<evidence type="ECO:0000259" key="2">
    <source>
        <dbReference type="Pfam" id="PF13843"/>
    </source>
</evidence>
<reference evidence="3" key="2">
    <citation type="journal article" date="2023" name="Commun. Biol.">
        <title>Intrasexual cuticular hydrocarbon dimorphism in a wasp sheds light on hydrocarbon biosynthesis genes in Hymenoptera.</title>
        <authorList>
            <person name="Moris V.C."/>
            <person name="Podsiadlowski L."/>
            <person name="Martin S."/>
            <person name="Oeyen J.P."/>
            <person name="Donath A."/>
            <person name="Petersen M."/>
            <person name="Wilbrandt J."/>
            <person name="Misof B."/>
            <person name="Liedtke D."/>
            <person name="Thamm M."/>
            <person name="Scheiner R."/>
            <person name="Schmitt T."/>
            <person name="Niehuis O."/>
        </authorList>
    </citation>
    <scope>NUCLEOTIDE SEQUENCE</scope>
    <source>
        <strain evidence="3">GBR_01_08_01A</strain>
    </source>
</reference>
<feature type="domain" description="PiggyBac transposable element-derived protein" evidence="2">
    <location>
        <begin position="95"/>
        <end position="450"/>
    </location>
</feature>
<evidence type="ECO:0000259" key="1">
    <source>
        <dbReference type="Pfam" id="PF13842"/>
    </source>
</evidence>
<proteinExistence type="predicted"/>
<sequence length="562" mass="65970">MENWTNMTCNDVEVLSDSDLSEMYGEIGYKGKVQNTSYKRRLLSESMFENFDELPHIDPRQLLWSTQNLVPKVFDFDENLPGIKANINNKSTILEIFQLFFSEDMLEHIVRESNNYYTAQNIDSRHSRLISWKNTTVTEMYRFFAVSMLMSRTKKLSIDEYWSTDELIRTECFPKIMTRDRYVSLLQMLHFHNNETTNQDALIKIRSIIDRLRNPFSRAFYPNKHLCIDESLLLFKGRCFFKQYIPSKRSRFGIKSYVICDCHTGYIQDFIVYCGKCTEINNNYSTEIGKSGNIVMTLMEPYLNKGHVLVTDNWYTSPALFSLLHHKKTNAFGTVKKTRRGMPNIPNKLCKGEIAFQSTDTLLALKWMDKREVLMLSSYHSAEYTETKKNKANTREPILKPTIVVDYNRTMGAVDKTDMVLNAINTVRKTLKWYKKFFFHMLDLSIYNTYILYKITSKKNITFAKFHLCLIREILLKYQNINICNNKSGGQTASKDNVLRLVSRHFPSKYINPTGMRQNGRRKCVVCSKHKKRSETRFECKECNVGLCIAPCFELYHTKKDY</sequence>
<evidence type="ECO:0000313" key="3">
    <source>
        <dbReference type="EMBL" id="KAK2575766.1"/>
    </source>
</evidence>
<dbReference type="InterPro" id="IPR032718">
    <property type="entry name" value="PGBD4_Znf_C"/>
</dbReference>
<dbReference type="Pfam" id="PF13842">
    <property type="entry name" value="zf-Tnp_2"/>
    <property type="match status" value="1"/>
</dbReference>
<comment type="caution">
    <text evidence="3">The sequence shown here is derived from an EMBL/GenBank/DDBJ whole genome shotgun (WGS) entry which is preliminary data.</text>
</comment>
<dbReference type="AlphaFoldDB" id="A0AAD9RB28"/>
<reference evidence="3" key="1">
    <citation type="submission" date="2021-08" db="EMBL/GenBank/DDBJ databases">
        <authorList>
            <person name="Misof B."/>
            <person name="Oliver O."/>
            <person name="Podsiadlowski L."/>
            <person name="Donath A."/>
            <person name="Peters R."/>
            <person name="Mayer C."/>
            <person name="Rust J."/>
            <person name="Gunkel S."/>
            <person name="Lesny P."/>
            <person name="Martin S."/>
            <person name="Oeyen J.P."/>
            <person name="Petersen M."/>
            <person name="Panagiotis P."/>
            <person name="Wilbrandt J."/>
            <person name="Tanja T."/>
        </authorList>
    </citation>
    <scope>NUCLEOTIDE SEQUENCE</scope>
    <source>
        <strain evidence="3">GBR_01_08_01A</strain>
        <tissue evidence="3">Thorax + abdomen</tissue>
    </source>
</reference>
<dbReference type="EMBL" id="JAIFRP010004409">
    <property type="protein sequence ID" value="KAK2575766.1"/>
    <property type="molecule type" value="Genomic_DNA"/>
</dbReference>
<accession>A0AAD9RB28</accession>
<keyword evidence="4" id="KW-1185">Reference proteome</keyword>
<evidence type="ECO:0008006" key="5">
    <source>
        <dbReference type="Google" id="ProtNLM"/>
    </source>
</evidence>
<organism evidence="3 4">
    <name type="scientific">Odynerus spinipes</name>
    <dbReference type="NCBI Taxonomy" id="1348599"/>
    <lineage>
        <taxon>Eukaryota</taxon>
        <taxon>Metazoa</taxon>
        <taxon>Ecdysozoa</taxon>
        <taxon>Arthropoda</taxon>
        <taxon>Hexapoda</taxon>
        <taxon>Insecta</taxon>
        <taxon>Pterygota</taxon>
        <taxon>Neoptera</taxon>
        <taxon>Endopterygota</taxon>
        <taxon>Hymenoptera</taxon>
        <taxon>Apocrita</taxon>
        <taxon>Aculeata</taxon>
        <taxon>Vespoidea</taxon>
        <taxon>Vespidae</taxon>
        <taxon>Eumeninae</taxon>
        <taxon>Odynerus</taxon>
    </lineage>
</organism>
<gene>
    <name evidence="3" type="ORF">KPH14_003655</name>
</gene>
<dbReference type="Proteomes" id="UP001258017">
    <property type="component" value="Unassembled WGS sequence"/>
</dbReference>